<dbReference type="Gene3D" id="3.40.50.1260">
    <property type="entry name" value="Phosphoglycerate kinase, N-terminal domain"/>
    <property type="match status" value="2"/>
</dbReference>
<keyword evidence="9" id="KW-0067">ATP-binding</keyword>
<proteinExistence type="inferred from homology"/>
<dbReference type="PROSITE" id="PS00111">
    <property type="entry name" value="PGLYCERATE_KINASE"/>
    <property type="match status" value="1"/>
</dbReference>
<evidence type="ECO:0000313" key="13">
    <source>
        <dbReference type="EMBL" id="KAK6123882.1"/>
    </source>
</evidence>
<evidence type="ECO:0000256" key="2">
    <source>
        <dbReference type="ARBA" id="ARBA00001946"/>
    </source>
</evidence>
<dbReference type="EC" id="2.7.2.3" evidence="5 11"/>
<evidence type="ECO:0000256" key="1">
    <source>
        <dbReference type="ARBA" id="ARBA00000642"/>
    </source>
</evidence>
<evidence type="ECO:0000313" key="14">
    <source>
        <dbReference type="Proteomes" id="UP001318860"/>
    </source>
</evidence>
<evidence type="ECO:0000256" key="6">
    <source>
        <dbReference type="ARBA" id="ARBA00022679"/>
    </source>
</evidence>
<gene>
    <name evidence="13" type="ORF">DH2020_042373</name>
</gene>
<dbReference type="Proteomes" id="UP001318860">
    <property type="component" value="Unassembled WGS sequence"/>
</dbReference>
<protein>
    <recommendedName>
        <fullName evidence="5 11">Phosphoglycerate kinase</fullName>
        <ecNumber evidence="5 11">2.7.2.3</ecNumber>
    </recommendedName>
</protein>
<evidence type="ECO:0000256" key="5">
    <source>
        <dbReference type="ARBA" id="ARBA00013061"/>
    </source>
</evidence>
<evidence type="ECO:0000256" key="12">
    <source>
        <dbReference type="RuleBase" id="RU000696"/>
    </source>
</evidence>
<evidence type="ECO:0000256" key="9">
    <source>
        <dbReference type="ARBA" id="ARBA00022840"/>
    </source>
</evidence>
<evidence type="ECO:0000256" key="11">
    <source>
        <dbReference type="RuleBase" id="RU000532"/>
    </source>
</evidence>
<evidence type="ECO:0000256" key="7">
    <source>
        <dbReference type="ARBA" id="ARBA00022741"/>
    </source>
</evidence>
<reference evidence="13 14" key="1">
    <citation type="journal article" date="2021" name="Comput. Struct. Biotechnol. J.">
        <title>De novo genome assembly of the potent medicinal plant Rehmannia glutinosa using nanopore technology.</title>
        <authorList>
            <person name="Ma L."/>
            <person name="Dong C."/>
            <person name="Song C."/>
            <person name="Wang X."/>
            <person name="Zheng X."/>
            <person name="Niu Y."/>
            <person name="Chen S."/>
            <person name="Feng W."/>
        </authorList>
    </citation>
    <scope>NUCLEOTIDE SEQUENCE [LARGE SCALE GENOMIC DNA]</scope>
    <source>
        <strain evidence="13">DH-2019</strain>
    </source>
</reference>
<dbReference type="InterPro" id="IPR036043">
    <property type="entry name" value="Phosphoglycerate_kinase_sf"/>
</dbReference>
<comment type="caution">
    <text evidence="13">The sequence shown here is derived from an EMBL/GenBank/DDBJ whole genome shotgun (WGS) entry which is preliminary data.</text>
</comment>
<keyword evidence="8 11" id="KW-0418">Kinase</keyword>
<dbReference type="EMBL" id="JABTTQ020002438">
    <property type="protein sequence ID" value="KAK6123882.1"/>
    <property type="molecule type" value="Genomic_DNA"/>
</dbReference>
<dbReference type="CDD" id="cd00318">
    <property type="entry name" value="Phosphoglycerate_kinase"/>
    <property type="match status" value="1"/>
</dbReference>
<dbReference type="PRINTS" id="PR00477">
    <property type="entry name" value="PHGLYCKINASE"/>
</dbReference>
<keyword evidence="14" id="KW-1185">Reference proteome</keyword>
<organism evidence="13 14">
    <name type="scientific">Rehmannia glutinosa</name>
    <name type="common">Chinese foxglove</name>
    <dbReference type="NCBI Taxonomy" id="99300"/>
    <lineage>
        <taxon>Eukaryota</taxon>
        <taxon>Viridiplantae</taxon>
        <taxon>Streptophyta</taxon>
        <taxon>Embryophyta</taxon>
        <taxon>Tracheophyta</taxon>
        <taxon>Spermatophyta</taxon>
        <taxon>Magnoliopsida</taxon>
        <taxon>eudicotyledons</taxon>
        <taxon>Gunneridae</taxon>
        <taxon>Pentapetalae</taxon>
        <taxon>asterids</taxon>
        <taxon>lamiids</taxon>
        <taxon>Lamiales</taxon>
        <taxon>Orobanchaceae</taxon>
        <taxon>Rehmannieae</taxon>
        <taxon>Rehmannia</taxon>
    </lineage>
</organism>
<dbReference type="HAMAP" id="MF_00145">
    <property type="entry name" value="Phosphoglyc_kinase"/>
    <property type="match status" value="1"/>
</dbReference>
<dbReference type="PANTHER" id="PTHR11406">
    <property type="entry name" value="PHOSPHOGLYCERATE KINASE"/>
    <property type="match status" value="1"/>
</dbReference>
<comment type="catalytic activity">
    <reaction evidence="1 11">
        <text>(2R)-3-phosphoglycerate + ATP = (2R)-3-phospho-glyceroyl phosphate + ADP</text>
        <dbReference type="Rhea" id="RHEA:14801"/>
        <dbReference type="ChEBI" id="CHEBI:30616"/>
        <dbReference type="ChEBI" id="CHEBI:57604"/>
        <dbReference type="ChEBI" id="CHEBI:58272"/>
        <dbReference type="ChEBI" id="CHEBI:456216"/>
        <dbReference type="EC" id="2.7.2.3"/>
    </reaction>
</comment>
<comment type="pathway">
    <text evidence="3">Carbohydrate biosynthesis; Calvin cycle.</text>
</comment>
<evidence type="ECO:0000256" key="8">
    <source>
        <dbReference type="ARBA" id="ARBA00022777"/>
    </source>
</evidence>
<comment type="cofactor">
    <cofactor evidence="2">
        <name>Mg(2+)</name>
        <dbReference type="ChEBI" id="CHEBI:18420"/>
    </cofactor>
</comment>
<dbReference type="Pfam" id="PF00162">
    <property type="entry name" value="PGK"/>
    <property type="match status" value="1"/>
</dbReference>
<comment type="subunit">
    <text evidence="12">Monomer.</text>
</comment>
<dbReference type="InterPro" id="IPR001576">
    <property type="entry name" value="Phosphoglycerate_kinase"/>
</dbReference>
<keyword evidence="7" id="KW-0547">Nucleotide-binding</keyword>
<dbReference type="PANTHER" id="PTHR11406:SF23">
    <property type="entry name" value="PHOSPHOGLYCERATE KINASE 1, CHLOROPLASTIC-RELATED"/>
    <property type="match status" value="1"/>
</dbReference>
<comment type="similarity">
    <text evidence="4 11">Belongs to the phosphoglycerate kinase family.</text>
</comment>
<dbReference type="InterPro" id="IPR015911">
    <property type="entry name" value="Phosphoglycerate_kinase_CS"/>
</dbReference>
<accession>A0ABR0UNX6</accession>
<evidence type="ECO:0000256" key="10">
    <source>
        <dbReference type="ARBA" id="ARBA00022842"/>
    </source>
</evidence>
<dbReference type="InterPro" id="IPR015824">
    <property type="entry name" value="Phosphoglycerate_kinase_N"/>
</dbReference>
<evidence type="ECO:0000256" key="4">
    <source>
        <dbReference type="ARBA" id="ARBA00008982"/>
    </source>
</evidence>
<keyword evidence="6 11" id="KW-0808">Transferase</keyword>
<dbReference type="SUPFAM" id="SSF53748">
    <property type="entry name" value="Phosphoglycerate kinase"/>
    <property type="match status" value="1"/>
</dbReference>
<sequence length="489" mass="51107">MASTAASPAFCGIPKTSTAVRASLNAPTTRFLAKTPLRGLGFAAAAAESLLSHHVATKLRSFGSSSAKPVRGVATMAKKSVGDLTAADLKGKRVFVRADLNVPLDDNQTITDDTRIRAAIPTIKHLISNGAKVILSSHLGRPKGVTPKYSLAPLVPRLSELLGIQVVKADDCIGPEVEKLVASLPEGGVLLLENVRFYKEEEKNEPEFAKKLASLADLYVNDAFGTAHRAHASTEGVTKFLKPSVAGFLYKRLAHLSHHTLELDYLVGAVSSPKRPFAAIVGGSKVSSKIGVIESLLEKCDILLLGGGMIFTFYKAQGLSVGSSLVEEDKLDLATTLLEKAKAKGVSLLLPTDVVIADKFAPDANSKIVPASAIPDGWMGLDIGPDSIKTFSDALETTKTVIWNGPMGVFEFDKFAVGTEAIANKLAELSGKGVTTIIGGGDSVAAVEKVGVASVMSHISTGGGASLELLEGKELPGVLALDEAIPVAV</sequence>
<name>A0ABR0UNX6_REHGL</name>
<evidence type="ECO:0000256" key="3">
    <source>
        <dbReference type="ARBA" id="ARBA00005215"/>
    </source>
</evidence>
<keyword evidence="10" id="KW-0460">Magnesium</keyword>